<comment type="caution">
    <text evidence="1">The sequence shown here is derived from an EMBL/GenBank/DDBJ whole genome shotgun (WGS) entry which is preliminary data.</text>
</comment>
<accession>A0A7J7HDZ5</accession>
<dbReference type="EMBL" id="JACBKZ010000004">
    <property type="protein sequence ID" value="KAF5951123.1"/>
    <property type="molecule type" value="Genomic_DNA"/>
</dbReference>
<sequence>MPTATPFTIVTELINMSGVEMEIREKRSQSPEGCYGEIITLDPYERREISARKFQQTCSDSLRSSLLKIFVGNHDTNLVLKPYHFIDYSRIEFRRGTDQNAEQIFIRGVRDTSSFLYRFKGLRFLVGRNNFDGETEPIT</sequence>
<keyword evidence="2" id="KW-1185">Reference proteome</keyword>
<proteinExistence type="predicted"/>
<organism evidence="1 2">
    <name type="scientific">Camellia sinensis</name>
    <name type="common">Tea plant</name>
    <name type="synonym">Thea sinensis</name>
    <dbReference type="NCBI Taxonomy" id="4442"/>
    <lineage>
        <taxon>Eukaryota</taxon>
        <taxon>Viridiplantae</taxon>
        <taxon>Streptophyta</taxon>
        <taxon>Embryophyta</taxon>
        <taxon>Tracheophyta</taxon>
        <taxon>Spermatophyta</taxon>
        <taxon>Magnoliopsida</taxon>
        <taxon>eudicotyledons</taxon>
        <taxon>Gunneridae</taxon>
        <taxon>Pentapetalae</taxon>
        <taxon>asterids</taxon>
        <taxon>Ericales</taxon>
        <taxon>Theaceae</taxon>
        <taxon>Camellia</taxon>
    </lineage>
</organism>
<gene>
    <name evidence="1" type="ORF">HYC85_009067</name>
</gene>
<protein>
    <submittedName>
        <fullName evidence="1">Uncharacterized protein</fullName>
    </submittedName>
</protein>
<dbReference type="Proteomes" id="UP000593564">
    <property type="component" value="Unassembled WGS sequence"/>
</dbReference>
<name>A0A7J7HDZ5_CAMSI</name>
<evidence type="ECO:0000313" key="1">
    <source>
        <dbReference type="EMBL" id="KAF5951123.1"/>
    </source>
</evidence>
<reference evidence="2" key="1">
    <citation type="journal article" date="2020" name="Nat. Commun.">
        <title>Genome assembly of wild tea tree DASZ reveals pedigree and selection history of tea varieties.</title>
        <authorList>
            <person name="Zhang W."/>
            <person name="Zhang Y."/>
            <person name="Qiu H."/>
            <person name="Guo Y."/>
            <person name="Wan H."/>
            <person name="Zhang X."/>
            <person name="Scossa F."/>
            <person name="Alseekh S."/>
            <person name="Zhang Q."/>
            <person name="Wang P."/>
            <person name="Xu L."/>
            <person name="Schmidt M.H."/>
            <person name="Jia X."/>
            <person name="Li D."/>
            <person name="Zhu A."/>
            <person name="Guo F."/>
            <person name="Chen W."/>
            <person name="Ni D."/>
            <person name="Usadel B."/>
            <person name="Fernie A.R."/>
            <person name="Wen W."/>
        </authorList>
    </citation>
    <scope>NUCLEOTIDE SEQUENCE [LARGE SCALE GENOMIC DNA]</scope>
    <source>
        <strain evidence="2">cv. G240</strain>
    </source>
</reference>
<evidence type="ECO:0000313" key="2">
    <source>
        <dbReference type="Proteomes" id="UP000593564"/>
    </source>
</evidence>
<reference evidence="1 2" key="2">
    <citation type="submission" date="2020-07" db="EMBL/GenBank/DDBJ databases">
        <title>Genome assembly of wild tea tree DASZ reveals pedigree and selection history of tea varieties.</title>
        <authorList>
            <person name="Zhang W."/>
        </authorList>
    </citation>
    <scope>NUCLEOTIDE SEQUENCE [LARGE SCALE GENOMIC DNA]</scope>
    <source>
        <strain evidence="2">cv. G240</strain>
        <tissue evidence="1">Leaf</tissue>
    </source>
</reference>
<dbReference type="AlphaFoldDB" id="A0A7J7HDZ5"/>